<evidence type="ECO:0000313" key="2">
    <source>
        <dbReference type="EMBL" id="JAC94220.1"/>
    </source>
</evidence>
<feature type="region of interest" description="Disordered" evidence="1">
    <location>
        <begin position="1"/>
        <end position="27"/>
    </location>
</feature>
<proteinExistence type="evidence at transcript level"/>
<accession>A0A090XDL9</accession>
<sequence>MERCGSAIGGHPGKTGRKRKPPRRAQWRKWTGGLRRKCSDCCYLGNWNCWIARWERYRILSGLQLRKAGTRVSTFLHAMGGGVFKDASGRSSFISRIRTSRKSDSSRTTSKWT</sequence>
<reference evidence="2" key="1">
    <citation type="journal article" date="2015" name="PLoS Negl. Trop. Dis.">
        <title>Deep Sequencing Analysis of the Ixodes ricinus Haemocytome.</title>
        <authorList>
            <person name="Kotsyfakis M."/>
            <person name="Kopacek P."/>
            <person name="Franta Z."/>
            <person name="Pedra J.H."/>
            <person name="Ribeiro J.M."/>
        </authorList>
    </citation>
    <scope>NUCLEOTIDE SEQUENCE</scope>
</reference>
<evidence type="ECO:0000256" key="1">
    <source>
        <dbReference type="SAM" id="MobiDB-lite"/>
    </source>
</evidence>
<organism evidence="2">
    <name type="scientific">Ixodes ricinus</name>
    <name type="common">Common tick</name>
    <name type="synonym">Acarus ricinus</name>
    <dbReference type="NCBI Taxonomy" id="34613"/>
    <lineage>
        <taxon>Eukaryota</taxon>
        <taxon>Metazoa</taxon>
        <taxon>Ecdysozoa</taxon>
        <taxon>Arthropoda</taxon>
        <taxon>Chelicerata</taxon>
        <taxon>Arachnida</taxon>
        <taxon>Acari</taxon>
        <taxon>Parasitiformes</taxon>
        <taxon>Ixodida</taxon>
        <taxon>Ixodoidea</taxon>
        <taxon>Ixodidae</taxon>
        <taxon>Ixodinae</taxon>
        <taxon>Ixodes</taxon>
    </lineage>
</organism>
<feature type="compositionally biased region" description="Basic residues" evidence="1">
    <location>
        <begin position="14"/>
        <end position="27"/>
    </location>
</feature>
<dbReference type="EMBL" id="GBIH01000490">
    <property type="protein sequence ID" value="JAC94220.1"/>
    <property type="molecule type" value="mRNA"/>
</dbReference>
<dbReference type="AlphaFoldDB" id="A0A090XDL9"/>
<name>A0A090XDL9_IXORI</name>
<protein>
    <submittedName>
        <fullName evidence="2">Putative conserved protein with signal anchor</fullName>
    </submittedName>
</protein>